<keyword evidence="2" id="KW-1185">Reference proteome</keyword>
<sequence length="176" mass="18778">MADAAPTTPHGVTEPDSLAAPQGAIPAAFLLFLAQLTTCLRTERALEAGDIHDAAEHTGLVRDNEAGWERLHDALTEIAALPARGAADQALQRIAAIFTAVSVLEERSEAWVIADVFGAARTTFELPGETPTSRQINRMVRVSFRLLDEMVELPIFGGAPDWSVPAPRSEALAPAC</sequence>
<dbReference type="EMBL" id="QGKU01000053">
    <property type="protein sequence ID" value="PWR01300.1"/>
    <property type="molecule type" value="Genomic_DNA"/>
</dbReference>
<evidence type="ECO:0000313" key="1">
    <source>
        <dbReference type="EMBL" id="PWR01300.1"/>
    </source>
</evidence>
<comment type="caution">
    <text evidence="1">The sequence shown here is derived from an EMBL/GenBank/DDBJ whole genome shotgun (WGS) entry which is preliminary data.</text>
</comment>
<name>A0A2V2L7G9_9RHOB</name>
<protein>
    <submittedName>
        <fullName evidence="1">Uncharacterized protein</fullName>
    </submittedName>
</protein>
<reference evidence="1 2" key="1">
    <citation type="submission" date="2018-05" db="EMBL/GenBank/DDBJ databases">
        <title>Rhodobacteraceae gen. nov., sp. nov. isolated from sea water.</title>
        <authorList>
            <person name="Ren Y."/>
        </authorList>
    </citation>
    <scope>NUCLEOTIDE SEQUENCE [LARGE SCALE GENOMIC DNA]</scope>
    <source>
        <strain evidence="1 2">TG-679</strain>
    </source>
</reference>
<accession>A0A2V2L7G9</accession>
<gene>
    <name evidence="1" type="ORF">DKT77_17685</name>
</gene>
<evidence type="ECO:0000313" key="2">
    <source>
        <dbReference type="Proteomes" id="UP000245680"/>
    </source>
</evidence>
<dbReference type="RefSeq" id="WP_109813005.1">
    <property type="nucleotide sequence ID" value="NZ_QGKU01000053.1"/>
</dbReference>
<dbReference type="Proteomes" id="UP000245680">
    <property type="component" value="Unassembled WGS sequence"/>
</dbReference>
<dbReference type="AlphaFoldDB" id="A0A2V2L7G9"/>
<organism evidence="1 2">
    <name type="scientific">Meridianimarinicoccus roseus</name>
    <dbReference type="NCBI Taxonomy" id="2072018"/>
    <lineage>
        <taxon>Bacteria</taxon>
        <taxon>Pseudomonadati</taxon>
        <taxon>Pseudomonadota</taxon>
        <taxon>Alphaproteobacteria</taxon>
        <taxon>Rhodobacterales</taxon>
        <taxon>Paracoccaceae</taxon>
        <taxon>Meridianimarinicoccus</taxon>
    </lineage>
</organism>
<proteinExistence type="predicted"/>